<proteinExistence type="predicted"/>
<organism evidence="1">
    <name type="scientific">uncultured virus</name>
    <dbReference type="NCBI Taxonomy" id="340016"/>
    <lineage>
        <taxon>Viruses</taxon>
        <taxon>environmental samples</taxon>
    </lineage>
</organism>
<sequence>MYGLKTSNIHSTTSNFGNIAPKVQQIHQKIKTKLLDYFSKILYNVKIKEEAYEKALKHNNGISTGIRVIRLFG</sequence>
<name>A0A218MMZ3_9VIRU</name>
<reference evidence="1" key="1">
    <citation type="submission" date="2016-10" db="EMBL/GenBank/DDBJ databases">
        <authorList>
            <person name="Varghese N."/>
        </authorList>
    </citation>
    <scope>NUCLEOTIDE SEQUENCE</scope>
</reference>
<dbReference type="EMBL" id="KY052848">
    <property type="protein sequence ID" value="ASF00644.1"/>
    <property type="molecule type" value="Genomic_DNA"/>
</dbReference>
<evidence type="ECO:0000313" key="1">
    <source>
        <dbReference type="EMBL" id="ASF00644.1"/>
    </source>
</evidence>
<reference evidence="1" key="2">
    <citation type="journal article" date="2017" name="Nat. Commun.">
        <title>Single-virus genomics reveals hidden cosmopolitan and abundant viruses.</title>
        <authorList>
            <person name="Martinez-Hernandez F."/>
            <person name="Fornas O."/>
            <person name="Lluesma Gomez M."/>
            <person name="Bolduc B."/>
            <person name="de la Cruz Pena M.J."/>
            <person name="Martinez J.M."/>
            <person name="Anton J."/>
            <person name="Gasol J.M."/>
            <person name="Rosselli R."/>
            <person name="Rodriguez-Valera F."/>
            <person name="Sullivan M.B."/>
            <person name="Acinas S.G."/>
            <person name="Martinez-Garcia M."/>
        </authorList>
    </citation>
    <scope>NUCLEOTIDE SEQUENCE</scope>
</reference>
<accession>A0A218MMZ3</accession>
<protein>
    <submittedName>
        <fullName evidence="1">Uncharacterized protein</fullName>
    </submittedName>
</protein>